<keyword evidence="3" id="KW-0560">Oxidoreductase</keyword>
<name>A0A135SBN9_9PEZI</name>
<dbReference type="InterPro" id="IPR036291">
    <property type="entry name" value="NAD(P)-bd_dom_sf"/>
</dbReference>
<dbReference type="Proteomes" id="UP000070328">
    <property type="component" value="Unassembled WGS sequence"/>
</dbReference>
<comment type="similarity">
    <text evidence="1">Belongs to the NmrA-type oxidoreductase family. Isoflavone reductase subfamily.</text>
</comment>
<evidence type="ECO:0000313" key="4">
    <source>
        <dbReference type="EMBL" id="KXH33328.1"/>
    </source>
</evidence>
<dbReference type="GO" id="GO:0016491">
    <property type="term" value="F:oxidoreductase activity"/>
    <property type="evidence" value="ECO:0007669"/>
    <property type="project" value="UniProtKB-KW"/>
</dbReference>
<dbReference type="SUPFAM" id="SSF51735">
    <property type="entry name" value="NAD(P)-binding Rossmann-fold domains"/>
    <property type="match status" value="1"/>
</dbReference>
<proteinExistence type="inferred from homology"/>
<dbReference type="InterPro" id="IPR051609">
    <property type="entry name" value="NmrA/Isoflavone_reductase-like"/>
</dbReference>
<protein>
    <recommendedName>
        <fullName evidence="6">NmrA-like domain-containing protein</fullName>
    </recommendedName>
</protein>
<sequence>MASIIAVAGGTGDVGRTIVEAILANGKFPADEDREKGIGACILPVDYSSADNIARTLGENDVHTVISTLNNMASVQPELNLTAAADQAVATKRYVPSIWGAKFRKE</sequence>
<keyword evidence="5" id="KW-1185">Reference proteome</keyword>
<dbReference type="AlphaFoldDB" id="A0A135SBN9"/>
<dbReference type="EMBL" id="JFBX01000622">
    <property type="protein sequence ID" value="KXH33328.1"/>
    <property type="molecule type" value="Genomic_DNA"/>
</dbReference>
<gene>
    <name evidence="4" type="ORF">CSIM01_03242</name>
</gene>
<evidence type="ECO:0000256" key="2">
    <source>
        <dbReference type="ARBA" id="ARBA00022857"/>
    </source>
</evidence>
<evidence type="ECO:0000256" key="1">
    <source>
        <dbReference type="ARBA" id="ARBA00005725"/>
    </source>
</evidence>
<comment type="caution">
    <text evidence="4">The sequence shown here is derived from an EMBL/GenBank/DDBJ whole genome shotgun (WGS) entry which is preliminary data.</text>
</comment>
<dbReference type="Gene3D" id="3.40.50.720">
    <property type="entry name" value="NAD(P)-binding Rossmann-like Domain"/>
    <property type="match status" value="1"/>
</dbReference>
<accession>A0A135SBN9</accession>
<reference evidence="4 5" key="1">
    <citation type="submission" date="2014-02" db="EMBL/GenBank/DDBJ databases">
        <title>The genome sequence of Colletotrichum simmondsii CBS122122.</title>
        <authorList>
            <person name="Baroncelli R."/>
            <person name="Thon M.R."/>
        </authorList>
    </citation>
    <scope>NUCLEOTIDE SEQUENCE [LARGE SCALE GENOMIC DNA]</scope>
    <source>
        <strain evidence="4 5">CBS122122</strain>
    </source>
</reference>
<organism evidence="4 5">
    <name type="scientific">Colletotrichum simmondsii</name>
    <dbReference type="NCBI Taxonomy" id="703756"/>
    <lineage>
        <taxon>Eukaryota</taxon>
        <taxon>Fungi</taxon>
        <taxon>Dikarya</taxon>
        <taxon>Ascomycota</taxon>
        <taxon>Pezizomycotina</taxon>
        <taxon>Sordariomycetes</taxon>
        <taxon>Hypocreomycetidae</taxon>
        <taxon>Glomerellales</taxon>
        <taxon>Glomerellaceae</taxon>
        <taxon>Colletotrichum</taxon>
        <taxon>Colletotrichum acutatum species complex</taxon>
    </lineage>
</organism>
<evidence type="ECO:0008006" key="6">
    <source>
        <dbReference type="Google" id="ProtNLM"/>
    </source>
</evidence>
<evidence type="ECO:0000313" key="5">
    <source>
        <dbReference type="Proteomes" id="UP000070328"/>
    </source>
</evidence>
<evidence type="ECO:0000256" key="3">
    <source>
        <dbReference type="ARBA" id="ARBA00023002"/>
    </source>
</evidence>
<dbReference type="PANTHER" id="PTHR47706:SF4">
    <property type="entry name" value="NMRA-LIKE DOMAIN-CONTAINING PROTEIN"/>
    <property type="match status" value="1"/>
</dbReference>
<keyword evidence="2" id="KW-0521">NADP</keyword>
<dbReference type="PANTHER" id="PTHR47706">
    <property type="entry name" value="NMRA-LIKE FAMILY PROTEIN"/>
    <property type="match status" value="1"/>
</dbReference>